<dbReference type="GO" id="GO:0006508">
    <property type="term" value="P:proteolysis"/>
    <property type="evidence" value="ECO:0007669"/>
    <property type="project" value="InterPro"/>
</dbReference>
<keyword evidence="4" id="KW-1185">Reference proteome</keyword>
<dbReference type="SUPFAM" id="SSF56801">
    <property type="entry name" value="Acetyl-CoA synthetase-like"/>
    <property type="match status" value="1"/>
</dbReference>
<dbReference type="AlphaFoldDB" id="A0A917RAW0"/>
<organism evidence="3 4">
    <name type="scientific">Nocardia jinanensis</name>
    <dbReference type="NCBI Taxonomy" id="382504"/>
    <lineage>
        <taxon>Bacteria</taxon>
        <taxon>Bacillati</taxon>
        <taxon>Actinomycetota</taxon>
        <taxon>Actinomycetes</taxon>
        <taxon>Mycobacteriales</taxon>
        <taxon>Nocardiaceae</taxon>
        <taxon>Nocardia</taxon>
    </lineage>
</organism>
<feature type="domain" description="AMP-dependent synthetase/ligase" evidence="2">
    <location>
        <begin position="34"/>
        <end position="412"/>
    </location>
</feature>
<dbReference type="Pfam" id="PF00501">
    <property type="entry name" value="AMP-binding"/>
    <property type="match status" value="1"/>
</dbReference>
<dbReference type="InterPro" id="IPR000873">
    <property type="entry name" value="AMP-dep_synth/lig_dom"/>
</dbReference>
<dbReference type="PROSITE" id="PS00141">
    <property type="entry name" value="ASP_PROTEASE"/>
    <property type="match status" value="1"/>
</dbReference>
<dbReference type="GO" id="GO:0005886">
    <property type="term" value="C:plasma membrane"/>
    <property type="evidence" value="ECO:0007669"/>
    <property type="project" value="TreeGrafter"/>
</dbReference>
<protein>
    <recommendedName>
        <fullName evidence="2">AMP-dependent synthetase/ligase domain-containing protein</fullName>
    </recommendedName>
</protein>
<dbReference type="Gene3D" id="3.30.300.30">
    <property type="match status" value="1"/>
</dbReference>
<dbReference type="Proteomes" id="UP000638263">
    <property type="component" value="Unassembled WGS sequence"/>
</dbReference>
<reference evidence="3" key="2">
    <citation type="submission" date="2020-09" db="EMBL/GenBank/DDBJ databases">
        <authorList>
            <person name="Sun Q."/>
            <person name="Zhou Y."/>
        </authorList>
    </citation>
    <scope>NUCLEOTIDE SEQUENCE</scope>
    <source>
        <strain evidence="3">CGMCC 4.3508</strain>
    </source>
</reference>
<reference evidence="3" key="1">
    <citation type="journal article" date="2014" name="Int. J. Syst. Evol. Microbiol.">
        <title>Complete genome sequence of Corynebacterium casei LMG S-19264T (=DSM 44701T), isolated from a smear-ripened cheese.</title>
        <authorList>
            <consortium name="US DOE Joint Genome Institute (JGI-PGF)"/>
            <person name="Walter F."/>
            <person name="Albersmeier A."/>
            <person name="Kalinowski J."/>
            <person name="Ruckert C."/>
        </authorList>
    </citation>
    <scope>NUCLEOTIDE SEQUENCE</scope>
    <source>
        <strain evidence="3">CGMCC 4.3508</strain>
    </source>
</reference>
<comment type="caution">
    <text evidence="3">The sequence shown here is derived from an EMBL/GenBank/DDBJ whole genome shotgun (WGS) entry which is preliminary data.</text>
</comment>
<dbReference type="PANTHER" id="PTHR22754:SF32">
    <property type="entry name" value="DISCO-INTERACTING PROTEIN 2"/>
    <property type="match status" value="1"/>
</dbReference>
<accession>A0A917RAW0</accession>
<evidence type="ECO:0000313" key="3">
    <source>
        <dbReference type="EMBL" id="GGK97900.1"/>
    </source>
</evidence>
<dbReference type="InterPro" id="IPR045851">
    <property type="entry name" value="AMP-bd_C_sf"/>
</dbReference>
<dbReference type="Gene3D" id="3.40.50.12780">
    <property type="entry name" value="N-terminal domain of ligase-like"/>
    <property type="match status" value="1"/>
</dbReference>
<evidence type="ECO:0000259" key="2">
    <source>
        <dbReference type="Pfam" id="PF00501"/>
    </source>
</evidence>
<dbReference type="InterPro" id="IPR042099">
    <property type="entry name" value="ANL_N_sf"/>
</dbReference>
<sequence>MTISSVWTKPTLGEALDSLAASAASSNQDIRFPDRPGGDERISLVELADASKRFAHGLLSGPEPGGVVGILLPPGPEFLIAWFGVIRAGSAATVLPVTAIHPAKQALHLKQLVDVAGLQTVVTGPEYESVANELRKACPGLRLITVAESTPGAGTLPTLQPDSAAFVQFTSGSTRAPRGVLLTHANIMAGLTGIVCSGEMTATDVWAQWTPLYHDMGLFGMMSGLLSGMQVNLVAPQTFIRRPERFLQVLADTGATITTGPNFSYDLIARVARANPELVAGLDLSRWRLAINGGEVLSPRTLEDFDAALAPAGVEPSVMFPAYGMAEATLAITFSQPGSRPATLWADRNTLAESGVVQTLAAGDPAATGLVSTGRPVVGLEVRITAGDGSQCAEDQLGEIQIRGAAVTAGYYRDPGSTAELFDGSWLRTGDLGFWHEGQLYVGGRRKEMVIVNGRNYFPSDAEHVARTVPGVYRGRAIAFADTEHAADGRIGEYVGLIVESDCPETDYPVLIERVRKQVTAELDLSAVRVYPVSPGFLTRSTSGKWQRLAAAARLADEDHTYLPTG</sequence>
<comment type="similarity">
    <text evidence="1">Belongs to the ATP-dependent AMP-binding enzyme family.</text>
</comment>
<dbReference type="InterPro" id="IPR001969">
    <property type="entry name" value="Aspartic_peptidase_AS"/>
</dbReference>
<gene>
    <name evidence="3" type="ORF">GCM10011588_10520</name>
</gene>
<evidence type="ECO:0000313" key="4">
    <source>
        <dbReference type="Proteomes" id="UP000638263"/>
    </source>
</evidence>
<dbReference type="GO" id="GO:0004190">
    <property type="term" value="F:aspartic-type endopeptidase activity"/>
    <property type="evidence" value="ECO:0007669"/>
    <property type="project" value="InterPro"/>
</dbReference>
<dbReference type="EMBL" id="BMMH01000002">
    <property type="protein sequence ID" value="GGK97900.1"/>
    <property type="molecule type" value="Genomic_DNA"/>
</dbReference>
<proteinExistence type="inferred from homology"/>
<name>A0A917RAW0_9NOCA</name>
<dbReference type="GO" id="GO:0070566">
    <property type="term" value="F:adenylyltransferase activity"/>
    <property type="evidence" value="ECO:0007669"/>
    <property type="project" value="TreeGrafter"/>
</dbReference>
<evidence type="ECO:0000256" key="1">
    <source>
        <dbReference type="ARBA" id="ARBA00006432"/>
    </source>
</evidence>
<dbReference type="PANTHER" id="PTHR22754">
    <property type="entry name" value="DISCO-INTERACTING PROTEIN 2 DIP2 -RELATED"/>
    <property type="match status" value="1"/>
</dbReference>
<dbReference type="GO" id="GO:0006633">
    <property type="term" value="P:fatty acid biosynthetic process"/>
    <property type="evidence" value="ECO:0007669"/>
    <property type="project" value="TreeGrafter"/>
</dbReference>